<dbReference type="AlphaFoldDB" id="A0A061RT63"/>
<feature type="non-terminal residue" evidence="2">
    <location>
        <position position="70"/>
    </location>
</feature>
<name>A0A061RT63_9CHLO</name>
<reference evidence="2" key="1">
    <citation type="submission" date="2014-05" db="EMBL/GenBank/DDBJ databases">
        <title>The transcriptome of the halophilic microalga Tetraselmis sp. GSL018 isolated from the Great Salt Lake, Utah.</title>
        <authorList>
            <person name="Jinkerson R.E."/>
            <person name="D'Adamo S."/>
            <person name="Posewitz M.C."/>
        </authorList>
    </citation>
    <scope>NUCLEOTIDE SEQUENCE</scope>
    <source>
        <strain evidence="2">GSL018</strain>
    </source>
</reference>
<evidence type="ECO:0000313" key="2">
    <source>
        <dbReference type="EMBL" id="JAC73910.1"/>
    </source>
</evidence>
<gene>
    <name evidence="2" type="ORF">TSPGSL018_27465</name>
</gene>
<accession>A0A061RT63</accession>
<sequence>MAALVPSAHPSRDFKLPLSPLENTHTRTHTPLAQLRRGLPVPLAHVACATTAPAPPLAAALGARLAEASA</sequence>
<feature type="region of interest" description="Disordered" evidence="1">
    <location>
        <begin position="1"/>
        <end position="25"/>
    </location>
</feature>
<evidence type="ECO:0000256" key="1">
    <source>
        <dbReference type="SAM" id="MobiDB-lite"/>
    </source>
</evidence>
<protein>
    <submittedName>
        <fullName evidence="2">Uncharacterized protein</fullName>
    </submittedName>
</protein>
<organism evidence="2">
    <name type="scientific">Tetraselmis sp. GSL018</name>
    <dbReference type="NCBI Taxonomy" id="582737"/>
    <lineage>
        <taxon>Eukaryota</taxon>
        <taxon>Viridiplantae</taxon>
        <taxon>Chlorophyta</taxon>
        <taxon>core chlorophytes</taxon>
        <taxon>Chlorodendrophyceae</taxon>
        <taxon>Chlorodendrales</taxon>
        <taxon>Chlorodendraceae</taxon>
        <taxon>Tetraselmis</taxon>
    </lineage>
</organism>
<dbReference type="EMBL" id="GBEZ01011925">
    <property type="protein sequence ID" value="JAC73910.1"/>
    <property type="molecule type" value="Transcribed_RNA"/>
</dbReference>
<proteinExistence type="predicted"/>